<dbReference type="InterPro" id="IPR000182">
    <property type="entry name" value="GNAT_dom"/>
</dbReference>
<name>A0A497Z2T8_9RHOB</name>
<evidence type="ECO:0000259" key="1">
    <source>
        <dbReference type="Pfam" id="PF13302"/>
    </source>
</evidence>
<dbReference type="InterPro" id="IPR016181">
    <property type="entry name" value="Acyl_CoA_acyltransferase"/>
</dbReference>
<evidence type="ECO:0000313" key="3">
    <source>
        <dbReference type="Proteomes" id="UP000271700"/>
    </source>
</evidence>
<dbReference type="STRING" id="981384.GCA_000192475_02486"/>
<proteinExistence type="predicted"/>
<dbReference type="Gene3D" id="3.40.630.30">
    <property type="match status" value="1"/>
</dbReference>
<dbReference type="EMBL" id="RCCT01000006">
    <property type="protein sequence ID" value="RLK00544.1"/>
    <property type="molecule type" value="Genomic_DNA"/>
</dbReference>
<dbReference type="AlphaFoldDB" id="A0A497Z2T8"/>
<keyword evidence="3" id="KW-1185">Reference proteome</keyword>
<gene>
    <name evidence="2" type="ORF">CLV75_3534</name>
</gene>
<protein>
    <submittedName>
        <fullName evidence="2">Acetyltransferase (GNAT) family protein</fullName>
    </submittedName>
</protein>
<dbReference type="Proteomes" id="UP000271700">
    <property type="component" value="Unassembled WGS sequence"/>
</dbReference>
<dbReference type="Pfam" id="PF13302">
    <property type="entry name" value="Acetyltransf_3"/>
    <property type="match status" value="1"/>
</dbReference>
<keyword evidence="2" id="KW-0808">Transferase</keyword>
<dbReference type="SUPFAM" id="SSF55729">
    <property type="entry name" value="Acyl-CoA N-acyltransferases (Nat)"/>
    <property type="match status" value="1"/>
</dbReference>
<feature type="domain" description="N-acetyltransferase" evidence="1">
    <location>
        <begin position="3"/>
        <end position="116"/>
    </location>
</feature>
<reference evidence="2 3" key="1">
    <citation type="submission" date="2018-10" db="EMBL/GenBank/DDBJ databases">
        <title>Genomic Encyclopedia of Archaeal and Bacterial Type Strains, Phase II (KMG-II): from individual species to whole genera.</title>
        <authorList>
            <person name="Goeker M."/>
        </authorList>
    </citation>
    <scope>NUCLEOTIDE SEQUENCE [LARGE SCALE GENOMIC DNA]</scope>
    <source>
        <strain evidence="2 3">DSM 29317</strain>
    </source>
</reference>
<comment type="caution">
    <text evidence="2">The sequence shown here is derived from an EMBL/GenBank/DDBJ whole genome shotgun (WGS) entry which is preliminary data.</text>
</comment>
<dbReference type="GO" id="GO:0016747">
    <property type="term" value="F:acyltransferase activity, transferring groups other than amino-acyl groups"/>
    <property type="evidence" value="ECO:0007669"/>
    <property type="project" value="InterPro"/>
</dbReference>
<sequence length="155" mass="17700">MKLTFTRLPEVDPQDILSHMSDPRLAEHLPLLTSGWDNAAVDQFVQVKEEYWVRDGLGHWAILQGDTYIGWGGFQKEGDEWDYGLVLRPECFGLGSRITRQAIEFAIADTRIPFVTFLLPLSRRKSGALARLGAHYIGEIEYEGAKFRKYRIKTG</sequence>
<organism evidence="2 3">
    <name type="scientific">Ruegeria conchae</name>
    <dbReference type="NCBI Taxonomy" id="981384"/>
    <lineage>
        <taxon>Bacteria</taxon>
        <taxon>Pseudomonadati</taxon>
        <taxon>Pseudomonadota</taxon>
        <taxon>Alphaproteobacteria</taxon>
        <taxon>Rhodobacterales</taxon>
        <taxon>Roseobacteraceae</taxon>
        <taxon>Ruegeria</taxon>
    </lineage>
</organism>
<accession>A0A497Z2T8</accession>
<evidence type="ECO:0000313" key="2">
    <source>
        <dbReference type="EMBL" id="RLK00544.1"/>
    </source>
</evidence>